<dbReference type="RefSeq" id="WP_011745511.1">
    <property type="nucleotide sequence ID" value="NC_008639.1"/>
</dbReference>
<dbReference type="Proteomes" id="UP000008701">
    <property type="component" value="Chromosome"/>
</dbReference>
<evidence type="ECO:0008006" key="3">
    <source>
        <dbReference type="Google" id="ProtNLM"/>
    </source>
</evidence>
<dbReference type="EMBL" id="CP000492">
    <property type="protein sequence ID" value="ABL65702.1"/>
    <property type="molecule type" value="Genomic_DNA"/>
</dbReference>
<dbReference type="OrthoDB" id="595425at2"/>
<dbReference type="HOGENOM" id="CLU_198118_0_0_10"/>
<protein>
    <recommendedName>
        <fullName evidence="3">Chlorosome envelope protein B</fullName>
    </recommendedName>
</protein>
<name>A1BH25_CHLPD</name>
<organism evidence="1 2">
    <name type="scientific">Chlorobium phaeobacteroides (strain DSM 266 / SMG 266 / 2430)</name>
    <dbReference type="NCBI Taxonomy" id="290317"/>
    <lineage>
        <taxon>Bacteria</taxon>
        <taxon>Pseudomonadati</taxon>
        <taxon>Chlorobiota</taxon>
        <taxon>Chlorobiia</taxon>
        <taxon>Chlorobiales</taxon>
        <taxon>Chlorobiaceae</taxon>
        <taxon>Chlorobium/Pelodictyon group</taxon>
        <taxon>Chlorobium</taxon>
    </lineage>
</organism>
<dbReference type="eggNOG" id="ENOG5033HMR">
    <property type="taxonomic scope" value="Bacteria"/>
</dbReference>
<accession>A1BH25</accession>
<sequence length="75" mass="7370">MANNSNGVFSDLFNAVGAPVQNLSDTIGNGISGAASVVESCTNLCATIVTSSANTAVQLIQGVATGISSAITPKK</sequence>
<dbReference type="KEGG" id="cph:Cpha266_1681"/>
<reference evidence="1 2" key="1">
    <citation type="submission" date="2006-12" db="EMBL/GenBank/DDBJ databases">
        <title>Complete sequence of Chlorobium phaeobacteroides DSM 266.</title>
        <authorList>
            <consortium name="US DOE Joint Genome Institute"/>
            <person name="Copeland A."/>
            <person name="Lucas S."/>
            <person name="Lapidus A."/>
            <person name="Barry K."/>
            <person name="Detter J.C."/>
            <person name="Glavina del Rio T."/>
            <person name="Hammon N."/>
            <person name="Israni S."/>
            <person name="Pitluck S."/>
            <person name="Goltsman E."/>
            <person name="Schmutz J."/>
            <person name="Larimer F."/>
            <person name="Land M."/>
            <person name="Hauser L."/>
            <person name="Mikhailova N."/>
            <person name="Li T."/>
            <person name="Overmann J."/>
            <person name="Bryant D.A."/>
            <person name="Richardson P."/>
        </authorList>
    </citation>
    <scope>NUCLEOTIDE SEQUENCE [LARGE SCALE GENOMIC DNA]</scope>
    <source>
        <strain evidence="1 2">DSM 266</strain>
    </source>
</reference>
<evidence type="ECO:0000313" key="2">
    <source>
        <dbReference type="Proteomes" id="UP000008701"/>
    </source>
</evidence>
<evidence type="ECO:0000313" key="1">
    <source>
        <dbReference type="EMBL" id="ABL65702.1"/>
    </source>
</evidence>
<keyword evidence="2" id="KW-1185">Reference proteome</keyword>
<gene>
    <name evidence="1" type="ordered locus">Cpha266_1681</name>
</gene>
<dbReference type="AlphaFoldDB" id="A1BH25"/>
<proteinExistence type="predicted"/>